<proteinExistence type="predicted"/>
<reference evidence="1" key="1">
    <citation type="submission" date="2019-12" db="EMBL/GenBank/DDBJ databases">
        <title>Genome sequencing and annotation of Brassica cretica.</title>
        <authorList>
            <person name="Studholme D.J."/>
            <person name="Sarris P.F."/>
        </authorList>
    </citation>
    <scope>NUCLEOTIDE SEQUENCE</scope>
    <source>
        <strain evidence="1">PFS-102/07</strain>
        <tissue evidence="1">Leaf</tissue>
    </source>
</reference>
<protein>
    <submittedName>
        <fullName evidence="1">Uncharacterized protein</fullName>
    </submittedName>
</protein>
<evidence type="ECO:0000313" key="1">
    <source>
        <dbReference type="EMBL" id="KAF2601822.1"/>
    </source>
</evidence>
<sequence>MILLDLVPSLIMDNHDPPEHASIIVLSHTSSIDKIYSRVAPTSHPWNFDEICFYTASAFKAVHAIENNLRFELTSQFAIGYYMLISSYIYPNPPSFLPALVSRSSYVFTLSGLVLICIQTRRHKQTVVATEIELGLREVKKASEMERPKTVGAPYLLRHVIVHDRVISFTATATIIEAPHLEKTLSMESGEVLKKIEVEGS</sequence>
<name>A0A8S9L6L3_BRACR</name>
<accession>A0A8S9L6L3</accession>
<comment type="caution">
    <text evidence="1">The sequence shown here is derived from an EMBL/GenBank/DDBJ whole genome shotgun (WGS) entry which is preliminary data.</text>
</comment>
<dbReference type="EMBL" id="QGKY02000094">
    <property type="protein sequence ID" value="KAF2601822.1"/>
    <property type="molecule type" value="Genomic_DNA"/>
</dbReference>
<dbReference type="AlphaFoldDB" id="A0A8S9L6L3"/>
<organism evidence="1">
    <name type="scientific">Brassica cretica</name>
    <name type="common">Mustard</name>
    <dbReference type="NCBI Taxonomy" id="69181"/>
    <lineage>
        <taxon>Eukaryota</taxon>
        <taxon>Viridiplantae</taxon>
        <taxon>Streptophyta</taxon>
        <taxon>Embryophyta</taxon>
        <taxon>Tracheophyta</taxon>
        <taxon>Spermatophyta</taxon>
        <taxon>Magnoliopsida</taxon>
        <taxon>eudicotyledons</taxon>
        <taxon>Gunneridae</taxon>
        <taxon>Pentapetalae</taxon>
        <taxon>rosids</taxon>
        <taxon>malvids</taxon>
        <taxon>Brassicales</taxon>
        <taxon>Brassicaceae</taxon>
        <taxon>Brassiceae</taxon>
        <taxon>Brassica</taxon>
    </lineage>
</organism>
<gene>
    <name evidence="1" type="ORF">F2Q70_00026655</name>
</gene>